<comment type="function">
    <text evidence="1">Involved in the modulation of the specificity of the ClpAP-mediated ATP-dependent protein degradation.</text>
</comment>
<dbReference type="FunFam" id="3.30.1390.10:FF:000002">
    <property type="entry name" value="ATP-dependent Clp protease adapter protein ClpS"/>
    <property type="match status" value="1"/>
</dbReference>
<organism evidence="3 4">
    <name type="scientific">Entomomonas asaccharolytica</name>
    <dbReference type="NCBI Taxonomy" id="2785331"/>
    <lineage>
        <taxon>Bacteria</taxon>
        <taxon>Pseudomonadati</taxon>
        <taxon>Pseudomonadota</taxon>
        <taxon>Gammaproteobacteria</taxon>
        <taxon>Pseudomonadales</taxon>
        <taxon>Pseudomonadaceae</taxon>
        <taxon>Entomomonas</taxon>
    </lineage>
</organism>
<name>A0A974NE10_9GAMM</name>
<dbReference type="Pfam" id="PF02617">
    <property type="entry name" value="ClpS"/>
    <property type="match status" value="1"/>
</dbReference>
<protein>
    <recommendedName>
        <fullName evidence="1">ATP-dependent Clp protease adapter protein ClpS</fullName>
    </recommendedName>
</protein>
<keyword evidence="3" id="KW-0645">Protease</keyword>
<dbReference type="SUPFAM" id="SSF54736">
    <property type="entry name" value="ClpS-like"/>
    <property type="match status" value="1"/>
</dbReference>
<dbReference type="GO" id="GO:0008233">
    <property type="term" value="F:peptidase activity"/>
    <property type="evidence" value="ECO:0007669"/>
    <property type="project" value="UniProtKB-KW"/>
</dbReference>
<dbReference type="InterPro" id="IPR022935">
    <property type="entry name" value="ClpS"/>
</dbReference>
<comment type="similarity">
    <text evidence="1">Belongs to the ClpS family.</text>
</comment>
<evidence type="ECO:0000256" key="1">
    <source>
        <dbReference type="HAMAP-Rule" id="MF_00302"/>
    </source>
</evidence>
<dbReference type="GO" id="GO:0006508">
    <property type="term" value="P:proteolysis"/>
    <property type="evidence" value="ECO:0007669"/>
    <property type="project" value="UniProtKB-UniRule"/>
</dbReference>
<evidence type="ECO:0000313" key="4">
    <source>
        <dbReference type="Proteomes" id="UP000595278"/>
    </source>
</evidence>
<dbReference type="HAMAP" id="MF_00302">
    <property type="entry name" value="ClpS"/>
    <property type="match status" value="1"/>
</dbReference>
<proteinExistence type="inferred from homology"/>
<dbReference type="InterPro" id="IPR014719">
    <property type="entry name" value="Ribosomal_bL12_C/ClpS-like"/>
</dbReference>
<feature type="domain" description="Adaptor protein ClpS core" evidence="2">
    <location>
        <begin position="37"/>
        <end position="116"/>
    </location>
</feature>
<reference evidence="3 4" key="1">
    <citation type="submission" date="2021-01" db="EMBL/GenBank/DDBJ databases">
        <title>Entomomonas sp. F2A isolated from a house cricket (Acheta domesticus).</title>
        <authorList>
            <person name="Spergser J."/>
            <person name="Busse H.-J."/>
        </authorList>
    </citation>
    <scope>NUCLEOTIDE SEQUENCE [LARGE SCALE GENOMIC DNA]</scope>
    <source>
        <strain evidence="3 4">F2A</strain>
    </source>
</reference>
<dbReference type="AlphaFoldDB" id="A0A974NE10"/>
<keyword evidence="4" id="KW-1185">Reference proteome</keyword>
<dbReference type="NCBIfam" id="NF000672">
    <property type="entry name" value="PRK00033.1-5"/>
    <property type="match status" value="1"/>
</dbReference>
<dbReference type="GO" id="GO:0030163">
    <property type="term" value="P:protein catabolic process"/>
    <property type="evidence" value="ECO:0007669"/>
    <property type="project" value="InterPro"/>
</dbReference>
<dbReference type="NCBIfam" id="NF000669">
    <property type="entry name" value="PRK00033.1-2"/>
    <property type="match status" value="1"/>
</dbReference>
<sequence>MTVSYQAIQRILCQEGDEWEREASHDVTTQTSDPELKPPPMYKVVILNDDYTPMDFVVEILERFFAMNNEKATRVMLQVHTEGKGVCGVYTKDVAETKAMQVNEYSRQNDHPLLCEVECQE</sequence>
<dbReference type="EMBL" id="CP067393">
    <property type="protein sequence ID" value="QQP84880.1"/>
    <property type="molecule type" value="Genomic_DNA"/>
</dbReference>
<dbReference type="KEGG" id="eaz:JHT90_10775"/>
<dbReference type="PANTHER" id="PTHR33473:SF19">
    <property type="entry name" value="ATP-DEPENDENT CLP PROTEASE ADAPTER PROTEIN CLPS"/>
    <property type="match status" value="1"/>
</dbReference>
<comment type="subunit">
    <text evidence="1">Binds to the N-terminal domain of the chaperone ClpA.</text>
</comment>
<dbReference type="PANTHER" id="PTHR33473">
    <property type="entry name" value="ATP-DEPENDENT CLP PROTEASE ADAPTER PROTEIN CLPS1, CHLOROPLASTIC"/>
    <property type="match status" value="1"/>
</dbReference>
<dbReference type="InterPro" id="IPR003769">
    <property type="entry name" value="ClpS_core"/>
</dbReference>
<accession>A0A974NE10</accession>
<dbReference type="Proteomes" id="UP000595278">
    <property type="component" value="Chromosome"/>
</dbReference>
<evidence type="ECO:0000259" key="2">
    <source>
        <dbReference type="Pfam" id="PF02617"/>
    </source>
</evidence>
<gene>
    <name evidence="1 3" type="primary">clpS</name>
    <name evidence="3" type="ORF">JHT90_10775</name>
</gene>
<dbReference type="RefSeq" id="WP_201090806.1">
    <property type="nucleotide sequence ID" value="NZ_CP067393.1"/>
</dbReference>
<keyword evidence="3" id="KW-0378">Hydrolase</keyword>
<dbReference type="Gene3D" id="3.30.1390.10">
    <property type="match status" value="1"/>
</dbReference>
<evidence type="ECO:0000313" key="3">
    <source>
        <dbReference type="EMBL" id="QQP84880.1"/>
    </source>
</evidence>
<dbReference type="NCBIfam" id="NF000670">
    <property type="entry name" value="PRK00033.1-3"/>
    <property type="match status" value="1"/>
</dbReference>